<evidence type="ECO:0000313" key="21">
    <source>
        <dbReference type="EMBL" id="KAH7359259.1"/>
    </source>
</evidence>
<dbReference type="SUPFAM" id="SSF63380">
    <property type="entry name" value="Riboflavin synthase domain-like"/>
    <property type="match status" value="1"/>
</dbReference>
<dbReference type="Pfam" id="PF00667">
    <property type="entry name" value="FAD_binding_1"/>
    <property type="match status" value="2"/>
</dbReference>
<keyword evidence="11" id="KW-1133">Transmembrane helix</keyword>
<name>A0A8K0TE55_9PEZI</name>
<evidence type="ECO:0000256" key="7">
    <source>
        <dbReference type="ARBA" id="ARBA00022824"/>
    </source>
</evidence>
<reference evidence="21" key="1">
    <citation type="journal article" date="2021" name="Nat. Commun.">
        <title>Genetic determinants of endophytism in the Arabidopsis root mycobiome.</title>
        <authorList>
            <person name="Mesny F."/>
            <person name="Miyauchi S."/>
            <person name="Thiergart T."/>
            <person name="Pickel B."/>
            <person name="Atanasova L."/>
            <person name="Karlsson M."/>
            <person name="Huettel B."/>
            <person name="Barry K.W."/>
            <person name="Haridas S."/>
            <person name="Chen C."/>
            <person name="Bauer D."/>
            <person name="Andreopoulos W."/>
            <person name="Pangilinan J."/>
            <person name="LaButti K."/>
            <person name="Riley R."/>
            <person name="Lipzen A."/>
            <person name="Clum A."/>
            <person name="Drula E."/>
            <person name="Henrissat B."/>
            <person name="Kohler A."/>
            <person name="Grigoriev I.V."/>
            <person name="Martin F.M."/>
            <person name="Hacquard S."/>
        </authorList>
    </citation>
    <scope>NUCLEOTIDE SEQUENCE</scope>
    <source>
        <strain evidence="21">MPI-CAGE-AT-0016</strain>
    </source>
</reference>
<keyword evidence="5" id="KW-0288">FMN</keyword>
<dbReference type="InterPro" id="IPR039261">
    <property type="entry name" value="FNR_nucleotide-bd"/>
</dbReference>
<evidence type="ECO:0000256" key="11">
    <source>
        <dbReference type="ARBA" id="ARBA00022989"/>
    </source>
</evidence>
<protein>
    <recommendedName>
        <fullName evidence="18">NADPH--hemoprotein reductase</fullName>
        <ecNumber evidence="18">1.6.2.4</ecNumber>
    </recommendedName>
</protein>
<keyword evidence="10" id="KW-0752">Steroid biosynthesis</keyword>
<dbReference type="InterPro" id="IPR001094">
    <property type="entry name" value="Flavdoxin-like"/>
</dbReference>
<evidence type="ECO:0000259" key="19">
    <source>
        <dbReference type="PROSITE" id="PS50902"/>
    </source>
</evidence>
<dbReference type="SUPFAM" id="SSF52343">
    <property type="entry name" value="Ferredoxin reductase-like, C-terminal NADP-linked domain"/>
    <property type="match status" value="1"/>
</dbReference>
<evidence type="ECO:0000256" key="15">
    <source>
        <dbReference type="ARBA" id="ARBA00023136"/>
    </source>
</evidence>
<evidence type="ECO:0000256" key="8">
    <source>
        <dbReference type="ARBA" id="ARBA00022827"/>
    </source>
</evidence>
<dbReference type="GO" id="GO:0005829">
    <property type="term" value="C:cytosol"/>
    <property type="evidence" value="ECO:0007669"/>
    <property type="project" value="TreeGrafter"/>
</dbReference>
<keyword evidence="9" id="KW-0521">NADP</keyword>
<evidence type="ECO:0000256" key="13">
    <source>
        <dbReference type="ARBA" id="ARBA00023011"/>
    </source>
</evidence>
<organism evidence="21 22">
    <name type="scientific">Plectosphaerella cucumerina</name>
    <dbReference type="NCBI Taxonomy" id="40658"/>
    <lineage>
        <taxon>Eukaryota</taxon>
        <taxon>Fungi</taxon>
        <taxon>Dikarya</taxon>
        <taxon>Ascomycota</taxon>
        <taxon>Pezizomycotina</taxon>
        <taxon>Sordariomycetes</taxon>
        <taxon>Hypocreomycetidae</taxon>
        <taxon>Glomerellales</taxon>
        <taxon>Plectosphaerellaceae</taxon>
        <taxon>Plectosphaerella</taxon>
    </lineage>
</organism>
<dbReference type="InterPro" id="IPR023208">
    <property type="entry name" value="P450R"/>
</dbReference>
<dbReference type="Gene3D" id="1.20.990.10">
    <property type="entry name" value="NADPH-cytochrome p450 Reductase, Chain A, domain 3"/>
    <property type="match status" value="1"/>
</dbReference>
<evidence type="ECO:0000256" key="1">
    <source>
        <dbReference type="ARBA" id="ARBA00001917"/>
    </source>
</evidence>
<feature type="domain" description="FAD-binding FR-type" evidence="20">
    <location>
        <begin position="294"/>
        <end position="562"/>
    </location>
</feature>
<dbReference type="PANTHER" id="PTHR19384:SF108">
    <property type="entry name" value="NADPH--CYTOCHROME P450 REDUCTASE"/>
    <property type="match status" value="1"/>
</dbReference>
<dbReference type="EMBL" id="JAGPXD010000004">
    <property type="protein sequence ID" value="KAH7359259.1"/>
    <property type="molecule type" value="Genomic_DNA"/>
</dbReference>
<dbReference type="InterPro" id="IPR001709">
    <property type="entry name" value="Flavoprot_Pyr_Nucl_cyt_Rdtase"/>
</dbReference>
<dbReference type="GO" id="GO:0010181">
    <property type="term" value="F:FMN binding"/>
    <property type="evidence" value="ECO:0007669"/>
    <property type="project" value="InterPro"/>
</dbReference>
<keyword evidence="8" id="KW-0274">FAD</keyword>
<evidence type="ECO:0000256" key="17">
    <source>
        <dbReference type="ARBA" id="ARBA00023221"/>
    </source>
</evidence>
<dbReference type="Pfam" id="PF00258">
    <property type="entry name" value="Flavodoxin_1"/>
    <property type="match status" value="1"/>
</dbReference>
<evidence type="ECO:0000256" key="3">
    <source>
        <dbReference type="ARBA" id="ARBA00022516"/>
    </source>
</evidence>
<dbReference type="PROSITE" id="PS50902">
    <property type="entry name" value="FLAVODOXIN_LIKE"/>
    <property type="match status" value="1"/>
</dbReference>
<dbReference type="GO" id="GO:0016126">
    <property type="term" value="P:sterol biosynthetic process"/>
    <property type="evidence" value="ECO:0007669"/>
    <property type="project" value="UniProtKB-KW"/>
</dbReference>
<evidence type="ECO:0000259" key="20">
    <source>
        <dbReference type="PROSITE" id="PS51384"/>
    </source>
</evidence>
<proteinExistence type="predicted"/>
<dbReference type="PROSITE" id="PS51384">
    <property type="entry name" value="FAD_FR"/>
    <property type="match status" value="1"/>
</dbReference>
<comment type="caution">
    <text evidence="21">The sequence shown here is derived from an EMBL/GenBank/DDBJ whole genome shotgun (WGS) entry which is preliminary data.</text>
</comment>
<gene>
    <name evidence="21" type="ORF">B0T11DRAFT_228068</name>
</gene>
<dbReference type="SUPFAM" id="SSF52218">
    <property type="entry name" value="Flavoproteins"/>
    <property type="match status" value="1"/>
</dbReference>
<evidence type="ECO:0000256" key="12">
    <source>
        <dbReference type="ARBA" id="ARBA00023002"/>
    </source>
</evidence>
<keyword evidence="16" id="KW-1207">Sterol metabolism</keyword>
<keyword evidence="17" id="KW-0753">Steroid metabolism</keyword>
<keyword evidence="7" id="KW-0256">Endoplasmic reticulum</keyword>
<dbReference type="Gene3D" id="3.40.50.360">
    <property type="match status" value="1"/>
</dbReference>
<evidence type="ECO:0000256" key="10">
    <source>
        <dbReference type="ARBA" id="ARBA00022955"/>
    </source>
</evidence>
<dbReference type="Gene3D" id="3.40.50.80">
    <property type="entry name" value="Nucleotide-binding domain of ferredoxin-NADP reductase (FNR) module"/>
    <property type="match status" value="1"/>
</dbReference>
<dbReference type="InterPro" id="IPR008254">
    <property type="entry name" value="Flavodoxin/NO_synth"/>
</dbReference>
<accession>A0A8K0TE55</accession>
<evidence type="ECO:0000313" key="22">
    <source>
        <dbReference type="Proteomes" id="UP000813385"/>
    </source>
</evidence>
<keyword evidence="3" id="KW-0444">Lipid biosynthesis</keyword>
<feature type="domain" description="Flavodoxin-like" evidence="19">
    <location>
        <begin position="88"/>
        <end position="240"/>
    </location>
</feature>
<evidence type="ECO:0000256" key="18">
    <source>
        <dbReference type="ARBA" id="ARBA00023797"/>
    </source>
</evidence>
<dbReference type="FunFam" id="3.40.50.80:FF:000032">
    <property type="entry name" value="NADPH-dependent diflavin oxidoreductase 1"/>
    <property type="match status" value="1"/>
</dbReference>
<keyword evidence="4" id="KW-0285">Flavoprotein</keyword>
<dbReference type="PIRSF" id="PIRSF000208">
    <property type="entry name" value="P450R"/>
    <property type="match status" value="1"/>
</dbReference>
<keyword evidence="14" id="KW-0443">Lipid metabolism</keyword>
<dbReference type="InterPro" id="IPR017927">
    <property type="entry name" value="FAD-bd_FR_type"/>
</dbReference>
<evidence type="ECO:0000256" key="6">
    <source>
        <dbReference type="ARBA" id="ARBA00022692"/>
    </source>
</evidence>
<keyword evidence="6" id="KW-0812">Transmembrane</keyword>
<evidence type="ECO:0000256" key="4">
    <source>
        <dbReference type="ARBA" id="ARBA00022630"/>
    </source>
</evidence>
<evidence type="ECO:0000256" key="16">
    <source>
        <dbReference type="ARBA" id="ARBA00023166"/>
    </source>
</evidence>
<dbReference type="Proteomes" id="UP000813385">
    <property type="component" value="Unassembled WGS sequence"/>
</dbReference>
<sequence>MESFLKSSSAFAQVADLLAPQTIIDMAAITAVAFVSTAFLLREYTWDKPDRYRHLWYERPQDDGGLGPARQRKTRNIAKRLDELNKEAVVFFGSQSGTAEGFAARLGRELQQRFRLETLVADLSDFDPETIAQIPRIKIAIFLLATYGDGDPSDNASELWDWLQRKQNQNHEGHSRSFASLRYAAFGLGNSHYQYYNRVVTVVDSALQERGAERLMATGKADDALGTTEEDFIAWKDDLFNLLTTGLGFEEHEVKYDPVVSIIPDESLDLSDLYIDEPVHHDSGSSSKTHTSSSAICALPIRCARQLFSGNTSSDTGGKKGCLHIELDLANQPQIRYKTGDHLAIWPTNPSNEVERLLSMLDSSEEGMRHHPLLVKTLDPTMKVNVPTPTTLDALLRHYLEICGPVPRETIRALTEFAPTASSRDFLLNISRSKDEYAAFRATTHVNLGRLLEYALSDKASAGNGGKEAQHGNWSGLPLSFLVEALPRMQPRYYSISSSSVVAPRLPSITVGISQTELVSTAQPTVLIPGLATNYLSDKTLLLGKENVSVFAHVRRSKFKLPALASTPLVMVAAGTGLAPFRAFIEERLRLQSIGGTNGNKSIGQMMLFFGCRSPEEDYIYHDELLEMQRQLGEKLKIVTAFSRYDPEEEGKKVYVQDRVRENAETVGKMLFDGASFYVCGRASMACEVGKVLSSAAATQKGWDAEQTKYWAEGLKRNRKWQEDVWG</sequence>
<dbReference type="PANTHER" id="PTHR19384">
    <property type="entry name" value="NITRIC OXIDE SYNTHASE-RELATED"/>
    <property type="match status" value="1"/>
</dbReference>
<dbReference type="GO" id="GO:0050660">
    <property type="term" value="F:flavin adenine dinucleotide binding"/>
    <property type="evidence" value="ECO:0007669"/>
    <property type="project" value="TreeGrafter"/>
</dbReference>
<dbReference type="InterPro" id="IPR029039">
    <property type="entry name" value="Flavoprotein-like_sf"/>
</dbReference>
<dbReference type="GO" id="GO:0003958">
    <property type="term" value="F:NADPH-hemoprotein reductase activity"/>
    <property type="evidence" value="ECO:0007669"/>
    <property type="project" value="UniProtKB-EC"/>
</dbReference>
<keyword evidence="15" id="KW-0472">Membrane</keyword>
<dbReference type="OrthoDB" id="1856718at2759"/>
<dbReference type="Pfam" id="PF00175">
    <property type="entry name" value="NAD_binding_1"/>
    <property type="match status" value="1"/>
</dbReference>
<evidence type="ECO:0000256" key="14">
    <source>
        <dbReference type="ARBA" id="ARBA00023098"/>
    </source>
</evidence>
<evidence type="ECO:0000256" key="2">
    <source>
        <dbReference type="ARBA" id="ARBA00001974"/>
    </source>
</evidence>
<dbReference type="PRINTS" id="PR00371">
    <property type="entry name" value="FPNCR"/>
</dbReference>
<dbReference type="InterPro" id="IPR003097">
    <property type="entry name" value="CysJ-like_FAD-binding"/>
</dbReference>
<dbReference type="InterPro" id="IPR017938">
    <property type="entry name" value="Riboflavin_synthase-like_b-brl"/>
</dbReference>
<keyword evidence="22" id="KW-1185">Reference proteome</keyword>
<evidence type="ECO:0000256" key="5">
    <source>
        <dbReference type="ARBA" id="ARBA00022643"/>
    </source>
</evidence>
<keyword evidence="13" id="KW-0756">Sterol biosynthesis</keyword>
<dbReference type="InterPro" id="IPR001433">
    <property type="entry name" value="OxRdtase_FAD/NAD-bd"/>
</dbReference>
<dbReference type="AlphaFoldDB" id="A0A8K0TE55"/>
<dbReference type="InterPro" id="IPR023173">
    <property type="entry name" value="NADPH_Cyt_P450_Rdtase_alpha"/>
</dbReference>
<dbReference type="PRINTS" id="PR00369">
    <property type="entry name" value="FLAVODOXIN"/>
</dbReference>
<dbReference type="Gene3D" id="2.40.30.10">
    <property type="entry name" value="Translation factors"/>
    <property type="match status" value="1"/>
</dbReference>
<evidence type="ECO:0000256" key="9">
    <source>
        <dbReference type="ARBA" id="ARBA00022857"/>
    </source>
</evidence>
<dbReference type="EC" id="1.6.2.4" evidence="18"/>
<dbReference type="FunFam" id="3.40.50.360:FF:000036">
    <property type="entry name" value="NADPH--cytochrome P450 reductase"/>
    <property type="match status" value="1"/>
</dbReference>
<keyword evidence="12" id="KW-0560">Oxidoreductase</keyword>
<comment type="cofactor">
    <cofactor evidence="2">
        <name>FAD</name>
        <dbReference type="ChEBI" id="CHEBI:57692"/>
    </cofactor>
</comment>
<comment type="cofactor">
    <cofactor evidence="1">
        <name>FMN</name>
        <dbReference type="ChEBI" id="CHEBI:58210"/>
    </cofactor>
</comment>